<proteinExistence type="predicted"/>
<evidence type="ECO:0000313" key="1">
    <source>
        <dbReference type="EMBL" id="JAD27120.1"/>
    </source>
</evidence>
<organism evidence="1">
    <name type="scientific">Arundo donax</name>
    <name type="common">Giant reed</name>
    <name type="synonym">Donax arundinaceus</name>
    <dbReference type="NCBI Taxonomy" id="35708"/>
    <lineage>
        <taxon>Eukaryota</taxon>
        <taxon>Viridiplantae</taxon>
        <taxon>Streptophyta</taxon>
        <taxon>Embryophyta</taxon>
        <taxon>Tracheophyta</taxon>
        <taxon>Spermatophyta</taxon>
        <taxon>Magnoliopsida</taxon>
        <taxon>Liliopsida</taxon>
        <taxon>Poales</taxon>
        <taxon>Poaceae</taxon>
        <taxon>PACMAD clade</taxon>
        <taxon>Arundinoideae</taxon>
        <taxon>Arundineae</taxon>
        <taxon>Arundo</taxon>
    </lineage>
</organism>
<reference evidence="1" key="1">
    <citation type="submission" date="2014-09" db="EMBL/GenBank/DDBJ databases">
        <authorList>
            <person name="Magalhaes I.L.F."/>
            <person name="Oliveira U."/>
            <person name="Santos F.R."/>
            <person name="Vidigal T.H.D.A."/>
            <person name="Brescovit A.D."/>
            <person name="Santos A.J."/>
        </authorList>
    </citation>
    <scope>NUCLEOTIDE SEQUENCE</scope>
    <source>
        <tissue evidence="1">Shoot tissue taken approximately 20 cm above the soil surface</tissue>
    </source>
</reference>
<accession>A0A0A8YQK7</accession>
<reference evidence="1" key="2">
    <citation type="journal article" date="2015" name="Data Brief">
        <title>Shoot transcriptome of the giant reed, Arundo donax.</title>
        <authorList>
            <person name="Barrero R.A."/>
            <person name="Guerrero F.D."/>
            <person name="Moolhuijzen P."/>
            <person name="Goolsby J.A."/>
            <person name="Tidwell J."/>
            <person name="Bellgard S.E."/>
            <person name="Bellgard M.I."/>
        </authorList>
    </citation>
    <scope>NUCLEOTIDE SEQUENCE</scope>
    <source>
        <tissue evidence="1">Shoot tissue taken approximately 20 cm above the soil surface</tissue>
    </source>
</reference>
<dbReference type="EMBL" id="GBRH01270775">
    <property type="protein sequence ID" value="JAD27120.1"/>
    <property type="molecule type" value="Transcribed_RNA"/>
</dbReference>
<protein>
    <submittedName>
        <fullName evidence="1">Uncharacterized protein</fullName>
    </submittedName>
</protein>
<name>A0A0A8YQK7_ARUDO</name>
<sequence length="60" mass="6817">MAQICDLFLQTIQRVMQIMPIFASTKVGMSNMHHLAYVGTLQDVHLVDFLEQLHHTGLHG</sequence>
<dbReference type="AlphaFoldDB" id="A0A0A8YQK7"/>